<evidence type="ECO:0000259" key="7">
    <source>
        <dbReference type="SMART" id="SM00415"/>
    </source>
</evidence>
<dbReference type="PANTHER" id="PTHR10015">
    <property type="entry name" value="HEAT SHOCK TRANSCRIPTION FACTOR"/>
    <property type="match status" value="1"/>
</dbReference>
<keyword evidence="4" id="KW-0539">Nucleus</keyword>
<feature type="compositionally biased region" description="Low complexity" evidence="6">
    <location>
        <begin position="200"/>
        <end position="213"/>
    </location>
</feature>
<feature type="compositionally biased region" description="Low complexity" evidence="6">
    <location>
        <begin position="330"/>
        <end position="348"/>
    </location>
</feature>
<dbReference type="VEuPathDB" id="VectorBase:MDOA007596"/>
<dbReference type="AlphaFoldDB" id="T1P9K0"/>
<proteinExistence type="evidence at transcript level"/>
<sequence>MASFIRQLNMYGFHKITSIDNGGLKFDRDEMEFTHPCFKRNCPYLLEHIKRKIASTKSVDDKSAMKPEAVNKVLQDVKAMRGRQDSLDSRFSVMKQENEALWREIASLRQKHAKQQQIVNKLIQFLITIVQPQRNMTGVKRHMQLMINDTPDKMKLRKASESESDCGPVIHELGEELLDEVSEVEPDLMTSGSPFRQNSTTPTTTEPDAAASPQHIERPHSSVSLLSQNYDYSNQSGDDASLGYISPSLNNSSSSNQKELVQAVNTTDGSNIFYHITEVPDAHPQEPPAPPINYNDDNVLTTPMVRAEEMARTQMLRQKNRQRRKEMVASPDSMGSGSPKSSNNNNSDVTKPKQQRLQQRPQQQQQQQQMLSQAQELPQPLQIKSEDEPLDPLIFLNVYPDSSGGMTPDPNLISPNLSEESRQSSATNGAGNYMLKSPSLSQGAAGNNSNNGARVSPTENNLLTAGTTTTTTNNDLYNPSNFITNDMPAEIFEDNTLMSAGDNSNFDDNFKLNLQEQFGRSTVNSGKFSSYMAGNGNGGVGTLATGGSAGPSTSAASVGLLTNNTNNNNNGNGNNSDTKPSTSKSSNGNMTLTKYNSSGKLPSNEDIMRSEVSGHLEIMQDELESLKDLLRSDVYSLDHNTLLGVSSLPIINGQDEANLLTAGSKQNLNIEKIANPTNVYANNSNNMISNANGEDCNIVGGQEEDIDQTRYKILQFLNESIFNDLD</sequence>
<protein>
    <submittedName>
        <fullName evidence="8">HSF-type DNA-binding protein</fullName>
    </submittedName>
</protein>
<dbReference type="SMART" id="SM00415">
    <property type="entry name" value="HSF"/>
    <property type="match status" value="1"/>
</dbReference>
<feature type="region of interest" description="Disordered" evidence="6">
    <location>
        <begin position="186"/>
        <end position="220"/>
    </location>
</feature>
<dbReference type="VEuPathDB" id="VectorBase:MDOMA2_015647"/>
<dbReference type="GO" id="GO:0003700">
    <property type="term" value="F:DNA-binding transcription factor activity"/>
    <property type="evidence" value="ECO:0007669"/>
    <property type="project" value="InterPro"/>
</dbReference>
<evidence type="ECO:0000256" key="3">
    <source>
        <dbReference type="ARBA" id="ARBA00023125"/>
    </source>
</evidence>
<feature type="region of interest" description="Disordered" evidence="6">
    <location>
        <begin position="395"/>
        <end position="459"/>
    </location>
</feature>
<organism evidence="8">
    <name type="scientific">Musca domestica</name>
    <name type="common">House fly</name>
    <dbReference type="NCBI Taxonomy" id="7370"/>
    <lineage>
        <taxon>Eukaryota</taxon>
        <taxon>Metazoa</taxon>
        <taxon>Ecdysozoa</taxon>
        <taxon>Arthropoda</taxon>
        <taxon>Hexapoda</taxon>
        <taxon>Insecta</taxon>
        <taxon>Pterygota</taxon>
        <taxon>Neoptera</taxon>
        <taxon>Endopterygota</taxon>
        <taxon>Diptera</taxon>
        <taxon>Brachycera</taxon>
        <taxon>Muscomorpha</taxon>
        <taxon>Muscoidea</taxon>
        <taxon>Muscidae</taxon>
        <taxon>Musca</taxon>
    </lineage>
</organism>
<feature type="compositionally biased region" description="Low complexity" evidence="6">
    <location>
        <begin position="544"/>
        <end position="575"/>
    </location>
</feature>
<comment type="subcellular location">
    <subcellularLocation>
        <location evidence="1">Nucleus</location>
    </subcellularLocation>
</comment>
<dbReference type="InterPro" id="IPR036388">
    <property type="entry name" value="WH-like_DNA-bd_sf"/>
</dbReference>
<dbReference type="InterPro" id="IPR000232">
    <property type="entry name" value="HSF_DNA-bd"/>
</dbReference>
<dbReference type="EMBL" id="KA644598">
    <property type="protein sequence ID" value="AFP59227.1"/>
    <property type="molecule type" value="mRNA"/>
</dbReference>
<feature type="compositionally biased region" description="Low complexity" evidence="6">
    <location>
        <begin position="355"/>
        <end position="377"/>
    </location>
</feature>
<evidence type="ECO:0000256" key="2">
    <source>
        <dbReference type="ARBA" id="ARBA00006403"/>
    </source>
</evidence>
<feature type="compositionally biased region" description="Polar residues" evidence="6">
    <location>
        <begin position="576"/>
        <end position="601"/>
    </location>
</feature>
<dbReference type="PANTHER" id="PTHR10015:SF427">
    <property type="entry name" value="HEAT SHOCK FACTOR PROTEIN"/>
    <property type="match status" value="1"/>
</dbReference>
<evidence type="ECO:0000256" key="6">
    <source>
        <dbReference type="SAM" id="MobiDB-lite"/>
    </source>
</evidence>
<feature type="domain" description="HSF-type DNA-binding" evidence="7">
    <location>
        <begin position="1"/>
        <end position="52"/>
    </location>
</feature>
<dbReference type="SUPFAM" id="SSF46785">
    <property type="entry name" value="Winged helix' DNA-binding domain"/>
    <property type="match status" value="1"/>
</dbReference>
<evidence type="ECO:0000256" key="1">
    <source>
        <dbReference type="ARBA" id="ARBA00004123"/>
    </source>
</evidence>
<dbReference type="Pfam" id="PF00447">
    <property type="entry name" value="HSF_DNA-bind"/>
    <property type="match status" value="1"/>
</dbReference>
<dbReference type="InterPro" id="IPR036390">
    <property type="entry name" value="WH_DNA-bd_sf"/>
</dbReference>
<comment type="similarity">
    <text evidence="2 5">Belongs to the HSF family.</text>
</comment>
<evidence type="ECO:0000256" key="5">
    <source>
        <dbReference type="RuleBase" id="RU004020"/>
    </source>
</evidence>
<dbReference type="GO" id="GO:0043565">
    <property type="term" value="F:sequence-specific DNA binding"/>
    <property type="evidence" value="ECO:0007669"/>
    <property type="project" value="InterPro"/>
</dbReference>
<dbReference type="Gene3D" id="1.10.10.10">
    <property type="entry name" value="Winged helix-like DNA-binding domain superfamily/Winged helix DNA-binding domain"/>
    <property type="match status" value="1"/>
</dbReference>
<name>T1P9K0_MUSDO</name>
<feature type="region of interest" description="Disordered" evidence="6">
    <location>
        <begin position="315"/>
        <end position="377"/>
    </location>
</feature>
<evidence type="ECO:0000256" key="4">
    <source>
        <dbReference type="ARBA" id="ARBA00023242"/>
    </source>
</evidence>
<feature type="compositionally biased region" description="Polar residues" evidence="6">
    <location>
        <begin position="190"/>
        <end position="199"/>
    </location>
</feature>
<keyword evidence="3 8" id="KW-0238">DNA-binding</keyword>
<reference evidence="8" key="1">
    <citation type="submission" date="2012-08" db="EMBL/GenBank/DDBJ databases">
        <title>Transcriptome of adult Musca domestica launches a platform for comparative house fly gene expression and characterization of differential gene expression among resistant and susceptible house flies.</title>
        <authorList>
            <person name="Liu N."/>
            <person name="Zhang L."/>
            <person name="Li M."/>
            <person name="Reid W."/>
        </authorList>
    </citation>
    <scope>NUCLEOTIDE SEQUENCE</scope>
    <source>
        <strain evidence="8">ALHF</strain>
        <tissue evidence="8">Whole body</tissue>
    </source>
</reference>
<feature type="compositionally biased region" description="Low complexity" evidence="6">
    <location>
        <begin position="443"/>
        <end position="459"/>
    </location>
</feature>
<dbReference type="GO" id="GO:0005634">
    <property type="term" value="C:nucleus"/>
    <property type="evidence" value="ECO:0007669"/>
    <property type="project" value="UniProtKB-SubCell"/>
</dbReference>
<evidence type="ECO:0000313" key="8">
    <source>
        <dbReference type="EMBL" id="AFP59227.1"/>
    </source>
</evidence>
<accession>T1P9K0</accession>
<feature type="region of interest" description="Disordered" evidence="6">
    <location>
        <begin position="544"/>
        <end position="605"/>
    </location>
</feature>
<feature type="compositionally biased region" description="Polar residues" evidence="6">
    <location>
        <begin position="413"/>
        <end position="430"/>
    </location>
</feature>